<feature type="repeat" description="WD" evidence="1">
    <location>
        <begin position="1137"/>
        <end position="1169"/>
    </location>
</feature>
<dbReference type="InterPro" id="IPR001680">
    <property type="entry name" value="WD40_rpt"/>
</dbReference>
<dbReference type="InterPro" id="IPR036322">
    <property type="entry name" value="WD40_repeat_dom_sf"/>
</dbReference>
<feature type="repeat" description="WD" evidence="1">
    <location>
        <begin position="919"/>
        <end position="960"/>
    </location>
</feature>
<feature type="repeat" description="WD" evidence="1">
    <location>
        <begin position="786"/>
        <end position="826"/>
    </location>
</feature>
<name>A0ABV8KX16_9ACTN</name>
<dbReference type="Proteomes" id="UP001595868">
    <property type="component" value="Unassembled WGS sequence"/>
</dbReference>
<evidence type="ECO:0000259" key="3">
    <source>
        <dbReference type="Pfam" id="PF20703"/>
    </source>
</evidence>
<dbReference type="SUPFAM" id="SSF50978">
    <property type="entry name" value="WD40 repeat-like"/>
    <property type="match status" value="1"/>
</dbReference>
<dbReference type="PROSITE" id="PS50082">
    <property type="entry name" value="WD_REPEATS_2"/>
    <property type="match status" value="7"/>
</dbReference>
<accession>A0ABV8KX16</accession>
<feature type="repeat" description="WD" evidence="1">
    <location>
        <begin position="1195"/>
        <end position="1229"/>
    </location>
</feature>
<feature type="repeat" description="WD" evidence="1">
    <location>
        <begin position="1238"/>
        <end position="1279"/>
    </location>
</feature>
<keyword evidence="1" id="KW-0853">WD repeat</keyword>
<dbReference type="Pfam" id="PF00656">
    <property type="entry name" value="Peptidase_C14"/>
    <property type="match status" value="1"/>
</dbReference>
<dbReference type="InterPro" id="IPR049052">
    <property type="entry name" value="nSTAND1"/>
</dbReference>
<dbReference type="InterPro" id="IPR011047">
    <property type="entry name" value="Quinoprotein_ADH-like_sf"/>
</dbReference>
<evidence type="ECO:0000256" key="1">
    <source>
        <dbReference type="PROSITE-ProRule" id="PRU00221"/>
    </source>
</evidence>
<dbReference type="Gene3D" id="2.130.10.10">
    <property type="entry name" value="YVTN repeat-like/Quinoprotein amine dehydrogenase"/>
    <property type="match status" value="4"/>
</dbReference>
<protein>
    <submittedName>
        <fullName evidence="4">Caspase family protein</fullName>
    </submittedName>
</protein>
<evidence type="ECO:0000313" key="5">
    <source>
        <dbReference type="Proteomes" id="UP001595868"/>
    </source>
</evidence>
<dbReference type="Pfam" id="PF00400">
    <property type="entry name" value="WD40"/>
    <property type="match status" value="9"/>
</dbReference>
<dbReference type="CDD" id="cd00200">
    <property type="entry name" value="WD40"/>
    <property type="match status" value="2"/>
</dbReference>
<feature type="domain" description="Novel STAND NTPase 1" evidence="3">
    <location>
        <begin position="260"/>
        <end position="646"/>
    </location>
</feature>
<dbReference type="EMBL" id="JBHSBN010000052">
    <property type="protein sequence ID" value="MFC4110691.1"/>
    <property type="molecule type" value="Genomic_DNA"/>
</dbReference>
<comment type="caution">
    <text evidence="4">The sequence shown here is derived from an EMBL/GenBank/DDBJ whole genome shotgun (WGS) entry which is preliminary data.</text>
</comment>
<dbReference type="InterPro" id="IPR011600">
    <property type="entry name" value="Pept_C14_caspase"/>
</dbReference>
<dbReference type="PROSITE" id="PS50294">
    <property type="entry name" value="WD_REPEATS_REGION"/>
    <property type="match status" value="3"/>
</dbReference>
<dbReference type="InterPro" id="IPR027417">
    <property type="entry name" value="P-loop_NTPase"/>
</dbReference>
<feature type="repeat" description="WD" evidence="1">
    <location>
        <begin position="968"/>
        <end position="1002"/>
    </location>
</feature>
<dbReference type="InterPro" id="IPR015943">
    <property type="entry name" value="WD40/YVTN_repeat-like_dom_sf"/>
</dbReference>
<sequence length="1436" mass="152914">MTDLSGAGVRVLLMATATHTGPTLPSVPAAGRGLMDLRAAFLQRCGVSPDNLRTEPDLADARTMAEIVTEEAQRADTVLLVYFIGHGLLGPGEELFLAAKDTDQLVPGMADHQALSFSSLRQALSASRAFAVVIVLDCCFSGRPSLDGRAPDVMSALEPAHGTYLIGSAEQLAHAPTGAKHTAFTGAFLDVLENGDPRGPHMLTLDAVYDAVDRQLRDQHRPWPRRRAENRAGKLVIAANPAMATDLRPDQEDPAPGRCPYPGLGAFGTEDADVFFGRARMTDRVLAAIAGADGPVVLVGPSGSGKTSLLNAGLFAGLRHGGLPGLPRSAGWPCLRLTPASNPLRRLAEQLCAPDSVDLLRKNPHHAAELVDVFLTDRPGQKLIILVDQLEELFTLCLDPTERTAFLRALSAIAESAHGLVVLAIRADFYGHATEHPELLGALRDRQLLVEPLTREELRATIEQPAAAVGLTLDDGLADVILHELGMATGTLPLLSHALWATWRERSGTRLTFTGYRATGGISSAIATTADQVYLALDELGKDAVRRILLRLVRVGEEDTDTARPVDRTVLLHDLPDAGAAQEALDLLARARLVTLDRDTARISHEALLREWPQLRKWINSDRDWLHLRQQLDDDAVAWERADRDPSLLYRGNRLAGARARIPAGAIGLPPAVKAFLSASERVELRQRRQSQAVRAGLVLLTVVALVALGFAQNNADQARRNADAAGAQHNIALSRQLAAQSLAVDASNPRVARQLAAAAWHISPTEQAQTAMSTLLSRKEQNGMLIGHRSDVEGLAFNPAGTVLASVDGLQVRLWNPENGEQIGAPLDDPGDGLIEAVAFNPRGTALAVSADSGTVWLLDPTTRREIARAEPPDKDVHDGDAALAFSPNGKLLATADGPWVRLWNSADLRKIGAPLRGAESNKKVTAVTFNPGGTVLTTAATDGAIRFWNPATGREIGQRITVSKGVVRLASNPSGSILATANGDGTVGLWDPHTHRAIGAPLAVHPTGEVSDVVFSPDGTTLATLASGLVQFWDVATRKEIGNFISLEQSALPNGLAFNPAGTMLAAAAGDNTVRLYNPATRRPIGAPLIAGTFGYQATAAVINPQGTILATSDSRGTVELWNPEIQQRYGVRFAANTRYAVTELAFNPNGTLLATAGTEGIVRLWDPNSRQGTGPPIVIPAIRGGPDGFHGVEGVAFSADGAILAAAYGDGTVRLWNPGTGKAIGDPIVAFPLPAGKESGEVRAVAFNPSGTVLATAGEDGVVRLWDPATQRQLGADIRLPNSGVSDLAFDPTGRMLATAGSNDSKVYLWDPATQRTIGEPITTARVVTRLAFSPSGDVLATADFQTVRLWNPDTRKELGFPINVTSSGAIFDLDFTPTGERLITVINSGAVTLWRTDRWIDPYRTLCAEVGPIDWLDWAKYAWGEPHPDVCT</sequence>
<reference evidence="5" key="1">
    <citation type="journal article" date="2019" name="Int. J. Syst. Evol. Microbiol.">
        <title>The Global Catalogue of Microorganisms (GCM) 10K type strain sequencing project: providing services to taxonomists for standard genome sequencing and annotation.</title>
        <authorList>
            <consortium name="The Broad Institute Genomics Platform"/>
            <consortium name="The Broad Institute Genome Sequencing Center for Infectious Disease"/>
            <person name="Wu L."/>
            <person name="Ma J."/>
        </authorList>
    </citation>
    <scope>NUCLEOTIDE SEQUENCE [LARGE SCALE GENOMIC DNA]</scope>
    <source>
        <strain evidence="5">2902at01</strain>
    </source>
</reference>
<dbReference type="SUPFAM" id="SSF50998">
    <property type="entry name" value="Quinoprotein alcohol dehydrogenase-like"/>
    <property type="match status" value="1"/>
</dbReference>
<feature type="repeat" description="WD" evidence="1">
    <location>
        <begin position="1281"/>
        <end position="1323"/>
    </location>
</feature>
<dbReference type="PANTHER" id="PTHR19879">
    <property type="entry name" value="TRANSCRIPTION INITIATION FACTOR TFIID"/>
    <property type="match status" value="1"/>
</dbReference>
<dbReference type="PANTHER" id="PTHR19879:SF9">
    <property type="entry name" value="TRANSCRIPTION INITIATION FACTOR TFIID SUBUNIT 5"/>
    <property type="match status" value="1"/>
</dbReference>
<proteinExistence type="predicted"/>
<dbReference type="Pfam" id="PF20703">
    <property type="entry name" value="nSTAND1"/>
    <property type="match status" value="1"/>
</dbReference>
<dbReference type="NCBIfam" id="NF047832">
    <property type="entry name" value="caspase_w_EACC1"/>
    <property type="match status" value="1"/>
</dbReference>
<feature type="domain" description="Peptidase C14 caspase" evidence="2">
    <location>
        <begin position="63"/>
        <end position="225"/>
    </location>
</feature>
<dbReference type="SUPFAM" id="SSF52540">
    <property type="entry name" value="P-loop containing nucleoside triphosphate hydrolases"/>
    <property type="match status" value="1"/>
</dbReference>
<dbReference type="RefSeq" id="WP_377553334.1">
    <property type="nucleotide sequence ID" value="NZ_JBHSBN010000052.1"/>
</dbReference>
<dbReference type="Gene3D" id="3.40.50.1460">
    <property type="match status" value="1"/>
</dbReference>
<evidence type="ECO:0000313" key="4">
    <source>
        <dbReference type="EMBL" id="MFC4110691.1"/>
    </source>
</evidence>
<keyword evidence="5" id="KW-1185">Reference proteome</keyword>
<evidence type="ECO:0000259" key="2">
    <source>
        <dbReference type="Pfam" id="PF00656"/>
    </source>
</evidence>
<dbReference type="SMART" id="SM00320">
    <property type="entry name" value="WD40"/>
    <property type="match status" value="14"/>
</dbReference>
<gene>
    <name evidence="4" type="ORF">ACFOX0_32870</name>
</gene>
<organism evidence="4 5">
    <name type="scientific">Micromonospora zhanjiangensis</name>
    <dbReference type="NCBI Taxonomy" id="1522057"/>
    <lineage>
        <taxon>Bacteria</taxon>
        <taxon>Bacillati</taxon>
        <taxon>Actinomycetota</taxon>
        <taxon>Actinomycetes</taxon>
        <taxon>Micromonosporales</taxon>
        <taxon>Micromonosporaceae</taxon>
        <taxon>Micromonospora</taxon>
    </lineage>
</organism>